<organism evidence="11 12">
    <name type="scientific">Pleurotus ostreatus (strain PC15)</name>
    <name type="common">Oyster mushroom</name>
    <dbReference type="NCBI Taxonomy" id="1137138"/>
    <lineage>
        <taxon>Eukaryota</taxon>
        <taxon>Fungi</taxon>
        <taxon>Dikarya</taxon>
        <taxon>Basidiomycota</taxon>
        <taxon>Agaricomycotina</taxon>
        <taxon>Agaricomycetes</taxon>
        <taxon>Agaricomycetidae</taxon>
        <taxon>Agaricales</taxon>
        <taxon>Pleurotineae</taxon>
        <taxon>Pleurotaceae</taxon>
        <taxon>Pleurotus</taxon>
    </lineage>
</organism>
<dbReference type="AlphaFoldDB" id="A0A067P9K4"/>
<evidence type="ECO:0000256" key="1">
    <source>
        <dbReference type="ARBA" id="ARBA00004141"/>
    </source>
</evidence>
<feature type="transmembrane region" description="Helical" evidence="10">
    <location>
        <begin position="6"/>
        <end position="23"/>
    </location>
</feature>
<sequence length="317" mass="36006">MAYLHHVLTVCNFLAFLLVLSPLPWHIQSWNTGTCFYMFWCALGCLIHFINAIVYDGTLEVQSAIWCEMSGRLGAATSYGIPAAVLCINRRLFIISRGGSHQTPSRRNMVIADIAIAVLIPAVLTCLISLPQGHRSDLLEDIGCLQPYYNTVPAIMIQGLPPLLIGLASGVYGVLNVRVLYSRQTELKRLLSAGNITIDFSEYYRLFCLGTIDAIFTVPLATWTMYTLMTHTPFRPWIWADVKLNYNSIWLLPRPYWESYSSVQFKVGQWFNVLCALVFFAFFGCSKEARARYLCVVLWAIKPIYKPKPPPQIQFRE</sequence>
<accession>A0A067P9K4</accession>
<reference evidence="12" key="1">
    <citation type="journal article" date="2014" name="Proc. Natl. Acad. Sci. U.S.A.">
        <title>Extensive sampling of basidiomycete genomes demonstrates inadequacy of the white-rot/brown-rot paradigm for wood decay fungi.</title>
        <authorList>
            <person name="Riley R."/>
            <person name="Salamov A.A."/>
            <person name="Brown D.W."/>
            <person name="Nagy L.G."/>
            <person name="Floudas D."/>
            <person name="Held B.W."/>
            <person name="Levasseur A."/>
            <person name="Lombard V."/>
            <person name="Morin E."/>
            <person name="Otillar R."/>
            <person name="Lindquist E.A."/>
            <person name="Sun H."/>
            <person name="LaButti K.M."/>
            <person name="Schmutz J."/>
            <person name="Jabbour D."/>
            <person name="Luo H."/>
            <person name="Baker S.E."/>
            <person name="Pisabarro A.G."/>
            <person name="Walton J.D."/>
            <person name="Blanchette R.A."/>
            <person name="Henrissat B."/>
            <person name="Martin F."/>
            <person name="Cullen D."/>
            <person name="Hibbett D.S."/>
            <person name="Grigoriev I.V."/>
        </authorList>
    </citation>
    <scope>NUCLEOTIDE SEQUENCE [LARGE SCALE GENOMIC DNA]</scope>
    <source>
        <strain evidence="12">PC15</strain>
    </source>
</reference>
<feature type="transmembrane region" description="Helical" evidence="10">
    <location>
        <begin position="35"/>
        <end position="53"/>
    </location>
</feature>
<dbReference type="PANTHER" id="PTHR28097">
    <property type="entry name" value="PHEROMONE A FACTOR RECEPTOR"/>
    <property type="match status" value="1"/>
</dbReference>
<comment type="subcellular location">
    <subcellularLocation>
        <location evidence="1">Membrane</location>
        <topology evidence="1">Multi-pass membrane protein</topology>
    </subcellularLocation>
</comment>
<evidence type="ECO:0000256" key="4">
    <source>
        <dbReference type="ARBA" id="ARBA00022692"/>
    </source>
</evidence>
<keyword evidence="3" id="KW-0589">Pheromone response</keyword>
<keyword evidence="5 10" id="KW-1133">Transmembrane helix</keyword>
<dbReference type="GO" id="GO:0000750">
    <property type="term" value="P:pheromone-dependent signal transduction involved in conjugation with cellular fusion"/>
    <property type="evidence" value="ECO:0007669"/>
    <property type="project" value="TreeGrafter"/>
</dbReference>
<dbReference type="InterPro" id="IPR001499">
    <property type="entry name" value="GPCR_STE3"/>
</dbReference>
<evidence type="ECO:0000256" key="2">
    <source>
        <dbReference type="ARBA" id="ARBA00011085"/>
    </source>
</evidence>
<feature type="transmembrane region" description="Helical" evidence="10">
    <location>
        <begin position="202"/>
        <end position="226"/>
    </location>
</feature>
<dbReference type="Pfam" id="PF02076">
    <property type="entry name" value="STE3"/>
    <property type="match status" value="1"/>
</dbReference>
<dbReference type="FunCoup" id="A0A067P9K4">
    <property type="interactions" value="89"/>
</dbReference>
<evidence type="ECO:0000256" key="10">
    <source>
        <dbReference type="SAM" id="Phobius"/>
    </source>
</evidence>
<dbReference type="GO" id="GO:0005886">
    <property type="term" value="C:plasma membrane"/>
    <property type="evidence" value="ECO:0007669"/>
    <property type="project" value="TreeGrafter"/>
</dbReference>
<dbReference type="EMBL" id="KL198004">
    <property type="protein sequence ID" value="KDQ32586.1"/>
    <property type="molecule type" value="Genomic_DNA"/>
</dbReference>
<dbReference type="OrthoDB" id="2874149at2759"/>
<proteinExistence type="inferred from homology"/>
<name>A0A067P9K4_PLEO1</name>
<keyword evidence="8" id="KW-0675">Receptor</keyword>
<dbReference type="VEuPathDB" id="FungiDB:PLEOSDRAFT_21061"/>
<evidence type="ECO:0000313" key="12">
    <source>
        <dbReference type="Proteomes" id="UP000027073"/>
    </source>
</evidence>
<dbReference type="PANTHER" id="PTHR28097:SF1">
    <property type="entry name" value="PHEROMONE A FACTOR RECEPTOR"/>
    <property type="match status" value="1"/>
</dbReference>
<evidence type="ECO:0000256" key="8">
    <source>
        <dbReference type="ARBA" id="ARBA00023170"/>
    </source>
</evidence>
<feature type="transmembrane region" description="Helical" evidence="10">
    <location>
        <begin position="267"/>
        <end position="285"/>
    </location>
</feature>
<evidence type="ECO:0000256" key="9">
    <source>
        <dbReference type="ARBA" id="ARBA00023224"/>
    </source>
</evidence>
<evidence type="ECO:0008006" key="13">
    <source>
        <dbReference type="Google" id="ProtNLM"/>
    </source>
</evidence>
<dbReference type="STRING" id="1137138.A0A067P9K4"/>
<feature type="transmembrane region" description="Helical" evidence="10">
    <location>
        <begin position="110"/>
        <end position="130"/>
    </location>
</feature>
<dbReference type="GO" id="GO:0004932">
    <property type="term" value="F:mating-type factor pheromone receptor activity"/>
    <property type="evidence" value="ECO:0007669"/>
    <property type="project" value="InterPro"/>
</dbReference>
<keyword evidence="7 10" id="KW-0472">Membrane</keyword>
<dbReference type="Proteomes" id="UP000027073">
    <property type="component" value="Unassembled WGS sequence"/>
</dbReference>
<gene>
    <name evidence="11" type="ORF">PLEOSDRAFT_21061</name>
</gene>
<feature type="transmembrane region" description="Helical" evidence="10">
    <location>
        <begin position="73"/>
        <end position="89"/>
    </location>
</feature>
<comment type="similarity">
    <text evidence="2">Belongs to the G-protein coupled receptor 4 family.</text>
</comment>
<protein>
    <recommendedName>
        <fullName evidence="13">Fungal pheromone STE3G-protein-coupled receptor</fullName>
    </recommendedName>
</protein>
<evidence type="ECO:0000256" key="6">
    <source>
        <dbReference type="ARBA" id="ARBA00023040"/>
    </source>
</evidence>
<evidence type="ECO:0000313" key="11">
    <source>
        <dbReference type="EMBL" id="KDQ32586.1"/>
    </source>
</evidence>
<evidence type="ECO:0000256" key="7">
    <source>
        <dbReference type="ARBA" id="ARBA00023136"/>
    </source>
</evidence>
<keyword evidence="6" id="KW-0297">G-protein coupled receptor</keyword>
<dbReference type="PRINTS" id="PR00899">
    <property type="entry name" value="GPCRSTE3"/>
</dbReference>
<dbReference type="CDD" id="cd14966">
    <property type="entry name" value="7tmD_STE3"/>
    <property type="match status" value="1"/>
</dbReference>
<evidence type="ECO:0000256" key="3">
    <source>
        <dbReference type="ARBA" id="ARBA00022507"/>
    </source>
</evidence>
<dbReference type="InParanoid" id="A0A067P9K4"/>
<keyword evidence="9" id="KW-0807">Transducer</keyword>
<keyword evidence="4 10" id="KW-0812">Transmembrane</keyword>
<feature type="transmembrane region" description="Helical" evidence="10">
    <location>
        <begin position="163"/>
        <end position="181"/>
    </location>
</feature>
<dbReference type="HOGENOM" id="CLU_027592_0_1_1"/>
<evidence type="ECO:0000256" key="5">
    <source>
        <dbReference type="ARBA" id="ARBA00022989"/>
    </source>
</evidence>